<evidence type="ECO:0000313" key="3">
    <source>
        <dbReference type="Proteomes" id="UP000298061"/>
    </source>
</evidence>
<keyword evidence="3" id="KW-1185">Reference proteome</keyword>
<feature type="region of interest" description="Disordered" evidence="1">
    <location>
        <begin position="1"/>
        <end position="32"/>
    </location>
</feature>
<organism evidence="2 3">
    <name type="scientific">Hericium alpestre</name>
    <dbReference type="NCBI Taxonomy" id="135208"/>
    <lineage>
        <taxon>Eukaryota</taxon>
        <taxon>Fungi</taxon>
        <taxon>Dikarya</taxon>
        <taxon>Basidiomycota</taxon>
        <taxon>Agaricomycotina</taxon>
        <taxon>Agaricomycetes</taxon>
        <taxon>Russulales</taxon>
        <taxon>Hericiaceae</taxon>
        <taxon>Hericium</taxon>
    </lineage>
</organism>
<evidence type="ECO:0000313" key="2">
    <source>
        <dbReference type="EMBL" id="TFY77239.1"/>
    </source>
</evidence>
<dbReference type="AlphaFoldDB" id="A0A4Y9ZUP4"/>
<proteinExistence type="predicted"/>
<accession>A0A4Y9ZUP4</accession>
<sequence length="212" mass="24451">MPPSVAIPPSGASSFSGDMPSHPHGSRSDTPEIPEFLNEYELDPNGNRIPDGVKGWKITDRARAARHKYRKFCFKDRRPMSKLPKKLLTFPDNPYSCPPLLYFALPFSTDQMLDFNARHNIPVVDGPHSKYTICLSITLKRGMNRLCELCDTYGLTLIMPCDVKHDWAVALHSNYNWYEEQLEEEDEKEVVEIIKRELKIEKGPKWYYDAMS</sequence>
<gene>
    <name evidence="2" type="ORF">EWM64_g6776</name>
</gene>
<protein>
    <submittedName>
        <fullName evidence="2">Uncharacterized protein</fullName>
    </submittedName>
</protein>
<dbReference type="EMBL" id="SFCI01000966">
    <property type="protein sequence ID" value="TFY77239.1"/>
    <property type="molecule type" value="Genomic_DNA"/>
</dbReference>
<dbReference type="OrthoDB" id="2751503at2759"/>
<name>A0A4Y9ZUP4_9AGAM</name>
<evidence type="ECO:0000256" key="1">
    <source>
        <dbReference type="SAM" id="MobiDB-lite"/>
    </source>
</evidence>
<comment type="caution">
    <text evidence="2">The sequence shown here is derived from an EMBL/GenBank/DDBJ whole genome shotgun (WGS) entry which is preliminary data.</text>
</comment>
<dbReference type="Proteomes" id="UP000298061">
    <property type="component" value="Unassembled WGS sequence"/>
</dbReference>
<reference evidence="2 3" key="1">
    <citation type="submission" date="2019-02" db="EMBL/GenBank/DDBJ databases">
        <title>Genome sequencing of the rare red list fungi Hericium alpestre (H. flagellum).</title>
        <authorList>
            <person name="Buettner E."/>
            <person name="Kellner H."/>
        </authorList>
    </citation>
    <scope>NUCLEOTIDE SEQUENCE [LARGE SCALE GENOMIC DNA]</scope>
    <source>
        <strain evidence="2 3">DSM 108284</strain>
    </source>
</reference>